<dbReference type="EMBL" id="JACCEM010000002">
    <property type="protein sequence ID" value="NYT48659.1"/>
    <property type="molecule type" value="Genomic_DNA"/>
</dbReference>
<gene>
    <name evidence="2" type="primary">hda</name>
    <name evidence="2" type="ORF">H0A72_04990</name>
</gene>
<dbReference type="InterPro" id="IPR055199">
    <property type="entry name" value="Hda_lid"/>
</dbReference>
<dbReference type="SUPFAM" id="SSF52540">
    <property type="entry name" value="P-loop containing nucleoside triphosphate hydrolases"/>
    <property type="match status" value="1"/>
</dbReference>
<dbReference type="PANTHER" id="PTHR30050">
    <property type="entry name" value="CHROMOSOMAL REPLICATION INITIATOR PROTEIN DNAA"/>
    <property type="match status" value="1"/>
</dbReference>
<dbReference type="GO" id="GO:0032297">
    <property type="term" value="P:negative regulation of DNA-templated DNA replication initiation"/>
    <property type="evidence" value="ECO:0007669"/>
    <property type="project" value="InterPro"/>
</dbReference>
<proteinExistence type="predicted"/>
<dbReference type="PANTHER" id="PTHR30050:SF5">
    <property type="entry name" value="DNAA REGULATORY INACTIVATOR HDA"/>
    <property type="match status" value="1"/>
</dbReference>
<comment type="caution">
    <text evidence="2">The sequence shown here is derived from an EMBL/GenBank/DDBJ whole genome shotgun (WGS) entry which is preliminary data.</text>
</comment>
<evidence type="ECO:0000313" key="2">
    <source>
        <dbReference type="EMBL" id="NYT48659.1"/>
    </source>
</evidence>
<feature type="domain" description="Hda lid" evidence="1">
    <location>
        <begin position="159"/>
        <end position="223"/>
    </location>
</feature>
<dbReference type="GO" id="GO:0005886">
    <property type="term" value="C:plasma membrane"/>
    <property type="evidence" value="ECO:0007669"/>
    <property type="project" value="TreeGrafter"/>
</dbReference>
<dbReference type="Proteomes" id="UP000559809">
    <property type="component" value="Unassembled WGS sequence"/>
</dbReference>
<dbReference type="InterPro" id="IPR027417">
    <property type="entry name" value="P-loop_NTPase"/>
</dbReference>
<dbReference type="GO" id="GO:0003688">
    <property type="term" value="F:DNA replication origin binding"/>
    <property type="evidence" value="ECO:0007669"/>
    <property type="project" value="TreeGrafter"/>
</dbReference>
<reference evidence="2 3" key="1">
    <citation type="submission" date="2020-07" db="EMBL/GenBank/DDBJ databases">
        <title>Taxonomic revisions and descriptions of new bacterial species based on genomic comparisons in the high-G+C-content subgroup of the family Alcaligenaceae.</title>
        <authorList>
            <person name="Szabo A."/>
            <person name="Felfoldi T."/>
        </authorList>
    </citation>
    <scope>NUCLEOTIDE SEQUENCE [LARGE SCALE GENOMIC DNA]</scope>
    <source>
        <strain evidence="2 3">LMG 24012</strain>
    </source>
</reference>
<dbReference type="Pfam" id="PF22688">
    <property type="entry name" value="Hda_lid"/>
    <property type="match status" value="1"/>
</dbReference>
<evidence type="ECO:0000313" key="3">
    <source>
        <dbReference type="Proteomes" id="UP000559809"/>
    </source>
</evidence>
<keyword evidence="3" id="KW-1185">Reference proteome</keyword>
<dbReference type="Gene3D" id="3.40.50.300">
    <property type="entry name" value="P-loop containing nucleotide triphosphate hydrolases"/>
    <property type="match status" value="1"/>
</dbReference>
<dbReference type="Gene3D" id="1.10.8.60">
    <property type="match status" value="1"/>
</dbReference>
<dbReference type="CDD" id="cd00009">
    <property type="entry name" value="AAA"/>
    <property type="match status" value="1"/>
</dbReference>
<protein>
    <submittedName>
        <fullName evidence="2">DnaA regulatory inactivator Hda</fullName>
    </submittedName>
</protein>
<dbReference type="GO" id="GO:0006270">
    <property type="term" value="P:DNA replication initiation"/>
    <property type="evidence" value="ECO:0007669"/>
    <property type="project" value="TreeGrafter"/>
</dbReference>
<evidence type="ECO:0000259" key="1">
    <source>
        <dbReference type="Pfam" id="PF22688"/>
    </source>
</evidence>
<dbReference type="NCBIfam" id="TIGR03420">
    <property type="entry name" value="DnaA_homol_Hda"/>
    <property type="match status" value="1"/>
</dbReference>
<organism evidence="2 3">
    <name type="scientific">Parapusillimonas granuli</name>
    <dbReference type="NCBI Taxonomy" id="380911"/>
    <lineage>
        <taxon>Bacteria</taxon>
        <taxon>Pseudomonadati</taxon>
        <taxon>Pseudomonadota</taxon>
        <taxon>Betaproteobacteria</taxon>
        <taxon>Burkholderiales</taxon>
        <taxon>Alcaligenaceae</taxon>
        <taxon>Parapusillimonas</taxon>
    </lineage>
</organism>
<dbReference type="InterPro" id="IPR017788">
    <property type="entry name" value="Hda"/>
</dbReference>
<dbReference type="NCBIfam" id="NF006485">
    <property type="entry name" value="PRK08903.1-5"/>
    <property type="match status" value="1"/>
</dbReference>
<accession>A0A853FX26</accession>
<dbReference type="RefSeq" id="WP_180153941.1">
    <property type="nucleotide sequence ID" value="NZ_JACCEM010000002.1"/>
</dbReference>
<dbReference type="AlphaFoldDB" id="A0A853FX26"/>
<sequence>MTQQLILDLLPPPPPSLENFVAGGNQEALDALRHWRSGRAIYLWGAPGVGRSHLLRALAGDGQAFYFSPPGPARALKEIATADPPPYRLIAIDDVQRLDADGQAALFTLYNRWREVASTEQGFALILAGDRAPLAMPLREDLRTRLGWDLVFRLDPLSDDDRARALKQRASDRGLELSTEVVNWVLTHYARDMSRLSALVDALDRYSLEKHRAITLPLLKDLLASSQSNTEAADL</sequence>
<name>A0A853FX26_9BURK</name>